<dbReference type="InterPro" id="IPR000757">
    <property type="entry name" value="Beta-glucanase-like"/>
</dbReference>
<name>A0A0D5YQV3_9FLAO</name>
<sequence length="235" mass="26896">MVWVEDFEDAQPRADRWNFELGNGCPNLCGWGNNELQIYTDHNHTIKDGFLTITAKKEDSLYTSTRITTKDKFKFQYGRVEVRAKLPVGAGVWPAFWLLGSNIDEVGWPLCGEIDVVEYVGREPDMVFNSLHTQSSHGNTINTKKTRIDDIEEGSHVYEANWTPEKIEFSVDGNLLYTYAPEVKTQKTWPFDQPFYMIVNLAIGGNFGGPEIDDAIFPQEFLIDYIKVYQVGDKH</sequence>
<dbReference type="CDD" id="cd08023">
    <property type="entry name" value="GH16_laminarinase_like"/>
    <property type="match status" value="1"/>
</dbReference>
<dbReference type="Proteomes" id="UP000032726">
    <property type="component" value="Chromosome"/>
</dbReference>
<gene>
    <name evidence="3" type="ORF">VC82_637</name>
</gene>
<protein>
    <submittedName>
        <fullName evidence="3">Laminarinase</fullName>
    </submittedName>
</protein>
<evidence type="ECO:0000313" key="3">
    <source>
        <dbReference type="EMBL" id="AKA34304.1"/>
    </source>
</evidence>
<evidence type="ECO:0000313" key="4">
    <source>
        <dbReference type="Proteomes" id="UP000032726"/>
    </source>
</evidence>
<dbReference type="InterPro" id="IPR013320">
    <property type="entry name" value="ConA-like_dom_sf"/>
</dbReference>
<dbReference type="Gene3D" id="2.60.120.200">
    <property type="match status" value="1"/>
</dbReference>
<evidence type="ECO:0000256" key="1">
    <source>
        <dbReference type="ARBA" id="ARBA00006865"/>
    </source>
</evidence>
<dbReference type="Pfam" id="PF00722">
    <property type="entry name" value="Glyco_hydro_16"/>
    <property type="match status" value="1"/>
</dbReference>
<dbReference type="SUPFAM" id="SSF49899">
    <property type="entry name" value="Concanavalin A-like lectins/glucanases"/>
    <property type="match status" value="1"/>
</dbReference>
<keyword evidence="4" id="KW-1185">Reference proteome</keyword>
<reference evidence="3 4" key="1">
    <citation type="submission" date="2015-03" db="EMBL/GenBank/DDBJ databases">
        <title>Complete genome sequence of Muricauda lutaonensis CC-HSB-11T, isolated from a coastal hot spring.</title>
        <authorList>
            <person name="Kim K.M."/>
        </authorList>
    </citation>
    <scope>NUCLEOTIDE SEQUENCE [LARGE SCALE GENOMIC DNA]</scope>
    <source>
        <strain evidence="3 4">CC-HSB-11</strain>
    </source>
</reference>
<dbReference type="PANTHER" id="PTHR10963:SF55">
    <property type="entry name" value="GLYCOSIDE HYDROLASE FAMILY 16 PROTEIN"/>
    <property type="match status" value="1"/>
</dbReference>
<dbReference type="KEGG" id="mlt:VC82_637"/>
<feature type="domain" description="GH16" evidence="2">
    <location>
        <begin position="6"/>
        <end position="234"/>
    </location>
</feature>
<dbReference type="GO" id="GO:0005975">
    <property type="term" value="P:carbohydrate metabolic process"/>
    <property type="evidence" value="ECO:0007669"/>
    <property type="project" value="InterPro"/>
</dbReference>
<dbReference type="PATRIC" id="fig|516051.4.peg.664"/>
<dbReference type="HOGENOM" id="CLU_019533_0_3_10"/>
<comment type="similarity">
    <text evidence="1">Belongs to the glycosyl hydrolase 16 family.</text>
</comment>
<dbReference type="PROSITE" id="PS51762">
    <property type="entry name" value="GH16_2"/>
    <property type="match status" value="1"/>
</dbReference>
<proteinExistence type="inferred from homology"/>
<accession>A0A0D5YQV3</accession>
<dbReference type="AlphaFoldDB" id="A0A0D5YQV3"/>
<dbReference type="PANTHER" id="PTHR10963">
    <property type="entry name" value="GLYCOSYL HYDROLASE-RELATED"/>
    <property type="match status" value="1"/>
</dbReference>
<dbReference type="STRING" id="516051.VC82_637"/>
<evidence type="ECO:0000259" key="2">
    <source>
        <dbReference type="PROSITE" id="PS51762"/>
    </source>
</evidence>
<organism evidence="3 4">
    <name type="scientific">Flagellimonas lutaonensis</name>
    <dbReference type="NCBI Taxonomy" id="516051"/>
    <lineage>
        <taxon>Bacteria</taxon>
        <taxon>Pseudomonadati</taxon>
        <taxon>Bacteroidota</taxon>
        <taxon>Flavobacteriia</taxon>
        <taxon>Flavobacteriales</taxon>
        <taxon>Flavobacteriaceae</taxon>
        <taxon>Flagellimonas</taxon>
    </lineage>
</organism>
<dbReference type="InterPro" id="IPR050546">
    <property type="entry name" value="Glycosyl_Hydrlase_16"/>
</dbReference>
<dbReference type="GO" id="GO:0004553">
    <property type="term" value="F:hydrolase activity, hydrolyzing O-glycosyl compounds"/>
    <property type="evidence" value="ECO:0007669"/>
    <property type="project" value="InterPro"/>
</dbReference>
<dbReference type="EMBL" id="CP011071">
    <property type="protein sequence ID" value="AKA34304.1"/>
    <property type="molecule type" value="Genomic_DNA"/>
</dbReference>